<proteinExistence type="predicted"/>
<accession>A0ABT7XLR5</accession>
<dbReference type="InterPro" id="IPR000184">
    <property type="entry name" value="Bac_surfAg_D15"/>
</dbReference>
<protein>
    <submittedName>
        <fullName evidence="5">Autotransporter assembly complex family protein</fullName>
    </submittedName>
</protein>
<sequence>MLPRRFLPFAVLALACYGAPALAAYTVRVDAPDSDLVKLLTEHLDLANERDNPDLDAEQLAALVDEAPAQARSLLETEGYFDAKVKVAKVDGGYLVSVEPGLPVIITDVTLRIDGAIHQEPDFQTRYAKLIEVWALPIGARFRQDDWASSKKLALRSLTVDRFPLAQVAESRAEIDPVSHRATLSARFDSGQRVTFGPLTIKGVQRYPKSVATGMADFNQGSPYQLSKVLDYQGALEQDAHYKSAIVTTDFSKLQNGQVPVDVEVVEQPRQKLELGLTYDSVEGPGVRVGYEQYNLFNRGWIGSALADVKRDQKTYSAGIGFPRTADGYSHSVNIKYDESEIQGLRTESLSGGAWRIRQRGNIESRIGLEYLSERSSIVDDGSLGRSNALFVSYGWTQRAVDDERHPRSGYLVDTKISTTLGGIGSNTQFVRGYAHAVGYYTPWASKYGTLIGRVEAGQVWAKDTDSVPEALLFRTGGPNSVRGYEYQSLGVAGPNGSVLGGRVLAVGSIEYQIPVATSWAVALFRDAGDAASSWQSYSVANSYGIGARWFSPVAPLSFDIAQAERDKRWRWNLSLGLAF</sequence>
<comment type="caution">
    <text evidence="5">The sequence shown here is derived from an EMBL/GenBank/DDBJ whole genome shotgun (WGS) entry which is preliminary data.</text>
</comment>
<evidence type="ECO:0000313" key="6">
    <source>
        <dbReference type="Proteomes" id="UP001168540"/>
    </source>
</evidence>
<keyword evidence="2" id="KW-0472">Membrane</keyword>
<name>A0ABT7XLR5_9NEIS</name>
<evidence type="ECO:0000313" key="5">
    <source>
        <dbReference type="EMBL" id="MDN0074727.1"/>
    </source>
</evidence>
<keyword evidence="6" id="KW-1185">Reference proteome</keyword>
<organism evidence="5 6">
    <name type="scientific">Crenobacter oryzisoli</name>
    <dbReference type="NCBI Taxonomy" id="3056844"/>
    <lineage>
        <taxon>Bacteria</taxon>
        <taxon>Pseudomonadati</taxon>
        <taxon>Pseudomonadota</taxon>
        <taxon>Betaproteobacteria</taxon>
        <taxon>Neisseriales</taxon>
        <taxon>Neisseriaceae</taxon>
        <taxon>Crenobacter</taxon>
    </lineage>
</organism>
<dbReference type="Pfam" id="PF01103">
    <property type="entry name" value="Omp85"/>
    <property type="match status" value="1"/>
</dbReference>
<dbReference type="Gene3D" id="2.40.160.50">
    <property type="entry name" value="membrane protein fhac: a member of the omp85/tpsb transporter family"/>
    <property type="match status" value="1"/>
</dbReference>
<comment type="subcellular location">
    <subcellularLocation>
        <location evidence="1">Membrane</location>
    </subcellularLocation>
</comment>
<dbReference type="Gene3D" id="3.10.20.310">
    <property type="entry name" value="membrane protein fhac"/>
    <property type="match status" value="2"/>
</dbReference>
<evidence type="ECO:0000259" key="4">
    <source>
        <dbReference type="Pfam" id="PF01103"/>
    </source>
</evidence>
<feature type="domain" description="Bacterial surface antigen (D15)" evidence="4">
    <location>
        <begin position="269"/>
        <end position="580"/>
    </location>
</feature>
<evidence type="ECO:0000256" key="2">
    <source>
        <dbReference type="ARBA" id="ARBA00023136"/>
    </source>
</evidence>
<keyword evidence="3" id="KW-0732">Signal</keyword>
<evidence type="ECO:0000256" key="3">
    <source>
        <dbReference type="SAM" id="SignalP"/>
    </source>
</evidence>
<dbReference type="EMBL" id="JAUEDK010000009">
    <property type="protein sequence ID" value="MDN0074727.1"/>
    <property type="molecule type" value="Genomic_DNA"/>
</dbReference>
<reference evidence="5" key="1">
    <citation type="submission" date="2023-06" db="EMBL/GenBank/DDBJ databases">
        <authorList>
            <person name="Zhang S."/>
        </authorList>
    </citation>
    <scope>NUCLEOTIDE SEQUENCE</scope>
    <source>
        <strain evidence="5">SG2303</strain>
    </source>
</reference>
<dbReference type="PROSITE" id="PS51257">
    <property type="entry name" value="PROKAR_LIPOPROTEIN"/>
    <property type="match status" value="1"/>
</dbReference>
<dbReference type="RefSeq" id="WP_289829302.1">
    <property type="nucleotide sequence ID" value="NZ_JAUEDK010000009.1"/>
</dbReference>
<feature type="chain" id="PRO_5046155780" evidence="3">
    <location>
        <begin position="24"/>
        <end position="580"/>
    </location>
</feature>
<feature type="signal peptide" evidence="3">
    <location>
        <begin position="1"/>
        <end position="23"/>
    </location>
</feature>
<gene>
    <name evidence="5" type="ORF">QU481_07455</name>
</gene>
<dbReference type="Proteomes" id="UP001168540">
    <property type="component" value="Unassembled WGS sequence"/>
</dbReference>
<evidence type="ECO:0000256" key="1">
    <source>
        <dbReference type="ARBA" id="ARBA00004370"/>
    </source>
</evidence>